<keyword evidence="2" id="KW-1185">Reference proteome</keyword>
<proteinExistence type="predicted"/>
<comment type="caution">
    <text evidence="1">The sequence shown here is derived from an EMBL/GenBank/DDBJ whole genome shotgun (WGS) entry which is preliminary data.</text>
</comment>
<dbReference type="EMBL" id="AWWV01016263">
    <property type="protein sequence ID" value="OMO50165.1"/>
    <property type="molecule type" value="Genomic_DNA"/>
</dbReference>
<evidence type="ECO:0000313" key="2">
    <source>
        <dbReference type="Proteomes" id="UP000188268"/>
    </source>
</evidence>
<dbReference type="Gramene" id="OMO50165">
    <property type="protein sequence ID" value="OMO50165"/>
    <property type="gene ID" value="CCACVL1_30590"/>
</dbReference>
<evidence type="ECO:0000313" key="1">
    <source>
        <dbReference type="EMBL" id="OMO50165.1"/>
    </source>
</evidence>
<gene>
    <name evidence="1" type="ORF">CCACVL1_30590</name>
</gene>
<accession>A0A1R3FWL0</accession>
<sequence length="21" mass="2275">MVKGVASCYRSWAARRSVSGC</sequence>
<dbReference type="Proteomes" id="UP000188268">
    <property type="component" value="Unassembled WGS sequence"/>
</dbReference>
<name>A0A1R3FWL0_COCAP</name>
<dbReference type="AlphaFoldDB" id="A0A1R3FWL0"/>
<protein>
    <submittedName>
        <fullName evidence="1">Uncharacterized protein</fullName>
    </submittedName>
</protein>
<organism evidence="1 2">
    <name type="scientific">Corchorus capsularis</name>
    <name type="common">Jute</name>
    <dbReference type="NCBI Taxonomy" id="210143"/>
    <lineage>
        <taxon>Eukaryota</taxon>
        <taxon>Viridiplantae</taxon>
        <taxon>Streptophyta</taxon>
        <taxon>Embryophyta</taxon>
        <taxon>Tracheophyta</taxon>
        <taxon>Spermatophyta</taxon>
        <taxon>Magnoliopsida</taxon>
        <taxon>eudicotyledons</taxon>
        <taxon>Gunneridae</taxon>
        <taxon>Pentapetalae</taxon>
        <taxon>rosids</taxon>
        <taxon>malvids</taxon>
        <taxon>Malvales</taxon>
        <taxon>Malvaceae</taxon>
        <taxon>Grewioideae</taxon>
        <taxon>Apeibeae</taxon>
        <taxon>Corchorus</taxon>
    </lineage>
</organism>
<reference evidence="1 2" key="1">
    <citation type="submission" date="2013-09" db="EMBL/GenBank/DDBJ databases">
        <title>Corchorus capsularis genome sequencing.</title>
        <authorList>
            <person name="Alam M."/>
            <person name="Haque M.S."/>
            <person name="Islam M.S."/>
            <person name="Emdad E.M."/>
            <person name="Islam M.M."/>
            <person name="Ahmed B."/>
            <person name="Halim A."/>
            <person name="Hossen Q.M.M."/>
            <person name="Hossain M.Z."/>
            <person name="Ahmed R."/>
            <person name="Khan M.M."/>
            <person name="Islam R."/>
            <person name="Rashid M.M."/>
            <person name="Khan S.A."/>
            <person name="Rahman M.S."/>
            <person name="Alam M."/>
        </authorList>
    </citation>
    <scope>NUCLEOTIDE SEQUENCE [LARGE SCALE GENOMIC DNA]</scope>
    <source>
        <strain evidence="2">cv. CVL-1</strain>
        <tissue evidence="1">Whole seedling</tissue>
    </source>
</reference>